<protein>
    <recommendedName>
        <fullName evidence="4">DUF488 domain-containing protein</fullName>
    </recommendedName>
</protein>
<evidence type="ECO:0008006" key="4">
    <source>
        <dbReference type="Google" id="ProtNLM"/>
    </source>
</evidence>
<evidence type="ECO:0000256" key="1">
    <source>
        <dbReference type="SAM" id="MobiDB-lite"/>
    </source>
</evidence>
<dbReference type="RefSeq" id="WP_126773509.1">
    <property type="nucleotide sequence ID" value="NZ_PIPX01000002.1"/>
</dbReference>
<dbReference type="PANTHER" id="PTHR36849">
    <property type="entry name" value="CYTOPLASMIC PROTEIN-RELATED"/>
    <property type="match status" value="1"/>
</dbReference>
<organism evidence="2 3">
    <name type="scientific">Pseudidiomarina homiensis</name>
    <dbReference type="NCBI Taxonomy" id="364198"/>
    <lineage>
        <taxon>Bacteria</taxon>
        <taxon>Pseudomonadati</taxon>
        <taxon>Pseudomonadota</taxon>
        <taxon>Gammaproteobacteria</taxon>
        <taxon>Alteromonadales</taxon>
        <taxon>Idiomarinaceae</taxon>
        <taxon>Pseudidiomarina</taxon>
    </lineage>
</organism>
<accession>A0A432XYF5</accession>
<reference evidence="3" key="1">
    <citation type="journal article" date="2018" name="Front. Microbiol.">
        <title>Genome-Based Analysis Reveals the Taxonomy and Diversity of the Family Idiomarinaceae.</title>
        <authorList>
            <person name="Liu Y."/>
            <person name="Lai Q."/>
            <person name="Shao Z."/>
        </authorList>
    </citation>
    <scope>NUCLEOTIDE SEQUENCE [LARGE SCALE GENOMIC DNA]</scope>
    <source>
        <strain evidence="3">PO-M2</strain>
    </source>
</reference>
<dbReference type="PANTHER" id="PTHR36849:SF1">
    <property type="entry name" value="CYTOPLASMIC PROTEIN"/>
    <property type="match status" value="1"/>
</dbReference>
<evidence type="ECO:0000313" key="2">
    <source>
        <dbReference type="EMBL" id="RUO53611.1"/>
    </source>
</evidence>
<dbReference type="Proteomes" id="UP000287649">
    <property type="component" value="Unassembled WGS sequence"/>
</dbReference>
<feature type="region of interest" description="Disordered" evidence="1">
    <location>
        <begin position="124"/>
        <end position="146"/>
    </location>
</feature>
<name>A0A432XYF5_9GAMM</name>
<proteinExistence type="predicted"/>
<gene>
    <name evidence="2" type="ORF">CWI70_10535</name>
</gene>
<dbReference type="OrthoDB" id="9790745at2"/>
<sequence length="146" mass="16797">MSKTYEISLKRIYEPVSASDGTRILADRLWPRGIKKAQAQLDEWLKEVTPSNDLRKRYHAKEITFERFAEAYLHELKRNADALLPLMRAARQGPVTLLSAVKQLEHSHLPVLRYAVEDALRHEDEQANGTENSSPVCFANDYQPHD</sequence>
<comment type="caution">
    <text evidence="2">The sequence shown here is derived from an EMBL/GenBank/DDBJ whole genome shotgun (WGS) entry which is preliminary data.</text>
</comment>
<dbReference type="InterPro" id="IPR052552">
    <property type="entry name" value="YeaO-like"/>
</dbReference>
<dbReference type="Pfam" id="PF22752">
    <property type="entry name" value="DUF488-N3i"/>
    <property type="match status" value="1"/>
</dbReference>
<dbReference type="AlphaFoldDB" id="A0A432XYF5"/>
<evidence type="ECO:0000313" key="3">
    <source>
        <dbReference type="Proteomes" id="UP000287649"/>
    </source>
</evidence>
<dbReference type="EMBL" id="PIPX01000002">
    <property type="protein sequence ID" value="RUO53611.1"/>
    <property type="molecule type" value="Genomic_DNA"/>
</dbReference>
<keyword evidence="3" id="KW-1185">Reference proteome</keyword>